<evidence type="ECO:0000313" key="2">
    <source>
        <dbReference type="EMBL" id="OHT55017.1"/>
    </source>
</evidence>
<evidence type="ECO:0000313" key="3">
    <source>
        <dbReference type="EMBL" id="QDF70289.1"/>
    </source>
</evidence>
<dbReference type="Pfam" id="PF25191">
    <property type="entry name" value="DUF7832"/>
    <property type="match status" value="1"/>
</dbReference>
<reference evidence="3 5" key="2">
    <citation type="submission" date="2019-06" db="EMBL/GenBank/DDBJ databases">
        <title>Whole geneome sequnce of Mycobacteroides chelonae M77 isolated from bovine milk from Meghalaya, India.</title>
        <authorList>
            <person name="Vise E."/>
            <person name="Das S."/>
            <person name="Garg A."/>
            <person name="Ghatak S."/>
            <person name="Shakuntala I."/>
            <person name="Milton A.A.P."/>
            <person name="Karam A."/>
            <person name="Sanjukta R."/>
            <person name="Puro K."/>
            <person name="Sen A."/>
        </authorList>
    </citation>
    <scope>NUCLEOTIDE SEQUENCE [LARGE SCALE GENOMIC DNA]</scope>
    <source>
        <strain evidence="3 5">M77</strain>
    </source>
</reference>
<dbReference type="InterPro" id="IPR057154">
    <property type="entry name" value="DUF7832"/>
</dbReference>
<evidence type="ECO:0000259" key="1">
    <source>
        <dbReference type="Pfam" id="PF25191"/>
    </source>
</evidence>
<gene>
    <name evidence="2" type="ORF">BKG62_02170</name>
    <name evidence="3" type="ORF">FJK96_09115</name>
</gene>
<dbReference type="AlphaFoldDB" id="A0AB73ML42"/>
<dbReference type="Proteomes" id="UP000180113">
    <property type="component" value="Unassembled WGS sequence"/>
</dbReference>
<dbReference type="Proteomes" id="UP000317728">
    <property type="component" value="Chromosome"/>
</dbReference>
<accession>A0AB73ML42</accession>
<dbReference type="EMBL" id="CP041150">
    <property type="protein sequence ID" value="QDF70289.1"/>
    <property type="molecule type" value="Genomic_DNA"/>
</dbReference>
<reference evidence="2 4" key="1">
    <citation type="submission" date="2016-10" db="EMBL/GenBank/DDBJ databases">
        <title>Evaluation of Human, Animal and Environmental Mycobacterium chelonae Isolates by Core Genome Phylogenomic Analysis, Targeted Gene Comparison, and Anti-microbial Susceptibility Patterns: A Tale of Mistaken Identities.</title>
        <authorList>
            <person name="Fogelson S.B."/>
            <person name="Camus A.C."/>
            <person name="Lorenz W."/>
            <person name="Vasireddy R."/>
            <person name="Vasireddy S."/>
            <person name="Smith T."/>
            <person name="Brown-Elliott B.A."/>
            <person name="Wallace R.J.Jr."/>
            <person name="Hasan N.A."/>
            <person name="Reischl U."/>
            <person name="Sanchez S."/>
        </authorList>
    </citation>
    <scope>NUCLEOTIDE SEQUENCE [LARGE SCALE GENOMIC DNA]</scope>
    <source>
        <strain evidence="2 4">42895</strain>
    </source>
</reference>
<organism evidence="2 4">
    <name type="scientific">Mycobacteroides chelonae</name>
    <name type="common">Mycobacterium chelonae</name>
    <dbReference type="NCBI Taxonomy" id="1774"/>
    <lineage>
        <taxon>Bacteria</taxon>
        <taxon>Bacillati</taxon>
        <taxon>Actinomycetota</taxon>
        <taxon>Actinomycetes</taxon>
        <taxon>Mycobacteriales</taxon>
        <taxon>Mycobacteriaceae</taxon>
        <taxon>Mycobacteroides</taxon>
    </lineage>
</organism>
<evidence type="ECO:0000313" key="4">
    <source>
        <dbReference type="Proteomes" id="UP000180113"/>
    </source>
</evidence>
<name>A0AB73ML42_MYCCH</name>
<proteinExistence type="predicted"/>
<feature type="domain" description="DUF7832" evidence="1">
    <location>
        <begin position="240"/>
        <end position="358"/>
    </location>
</feature>
<evidence type="ECO:0000313" key="5">
    <source>
        <dbReference type="Proteomes" id="UP000317728"/>
    </source>
</evidence>
<protein>
    <recommendedName>
        <fullName evidence="1">DUF7832 domain-containing protein</fullName>
    </recommendedName>
</protein>
<dbReference type="EMBL" id="MLHW01000001">
    <property type="protein sequence ID" value="OHT55017.1"/>
    <property type="molecule type" value="Genomic_DNA"/>
</dbReference>
<sequence>MFRFSRRAGKDEPGRHRGRLLELLVDYPPYLTPFPGEPRALSLAQCEENLHYLLEQRPRRLEIVANLLRQFDIDLSAGLSADDPRPFLESLDVWARAHWPAAYSTAFSADRRVWLPRLKQGEHIVLAMLMDIAIVLGEVLTGKRPDYQWRLDLAPENCDMDSYRRVVMAKNPEDPRWTPMSLDFEFECINSFDELGRDVPGGYPLGYTTIAAIEGGYDPVSNQSIDAVTAETSASRDPHVYDKAEYHVDALVHDYGFDLDQADEQAAVPGALFFGWLASRDLLSKSQLKHFRKEIAAYKTARMTAPALWELFDRSLIDYMLDEKANAFARNYFGSAENGYFSDLAATLASDLPSCFHVPYTLENQARIDAILDQRYSQWADGHSLD</sequence>